<keyword evidence="1" id="KW-0732">Signal</keyword>
<gene>
    <name evidence="2" type="ORF">DUNSADRAFT_18070</name>
</gene>
<evidence type="ECO:0000313" key="2">
    <source>
        <dbReference type="EMBL" id="KAF5828192.1"/>
    </source>
</evidence>
<evidence type="ECO:0000256" key="1">
    <source>
        <dbReference type="SAM" id="SignalP"/>
    </source>
</evidence>
<sequence>MRILFLFSSFLIHACLEHHAIQFHPPPCFILLKLESYSIQHICCNIYIQARRKGSPPHSLPLGGCYAQQVTECLLDELYVCPDARTLHVSVANRTK</sequence>
<protein>
    <recommendedName>
        <fullName evidence="4">Secreted protein</fullName>
    </recommendedName>
</protein>
<dbReference type="EMBL" id="MU070345">
    <property type="protein sequence ID" value="KAF5828192.1"/>
    <property type="molecule type" value="Genomic_DNA"/>
</dbReference>
<feature type="signal peptide" evidence="1">
    <location>
        <begin position="1"/>
        <end position="16"/>
    </location>
</feature>
<name>A0ABQ7G0Q5_DUNSA</name>
<evidence type="ECO:0008006" key="4">
    <source>
        <dbReference type="Google" id="ProtNLM"/>
    </source>
</evidence>
<feature type="chain" id="PRO_5045162583" description="Secreted protein" evidence="1">
    <location>
        <begin position="17"/>
        <end position="96"/>
    </location>
</feature>
<organism evidence="2 3">
    <name type="scientific">Dunaliella salina</name>
    <name type="common">Green alga</name>
    <name type="synonym">Protococcus salinus</name>
    <dbReference type="NCBI Taxonomy" id="3046"/>
    <lineage>
        <taxon>Eukaryota</taxon>
        <taxon>Viridiplantae</taxon>
        <taxon>Chlorophyta</taxon>
        <taxon>core chlorophytes</taxon>
        <taxon>Chlorophyceae</taxon>
        <taxon>CS clade</taxon>
        <taxon>Chlamydomonadales</taxon>
        <taxon>Dunaliellaceae</taxon>
        <taxon>Dunaliella</taxon>
    </lineage>
</organism>
<reference evidence="2" key="1">
    <citation type="submission" date="2017-08" db="EMBL/GenBank/DDBJ databases">
        <authorList>
            <person name="Polle J.E."/>
            <person name="Barry K."/>
            <person name="Cushman J."/>
            <person name="Schmutz J."/>
            <person name="Tran D."/>
            <person name="Hathwaick L.T."/>
            <person name="Yim W.C."/>
            <person name="Jenkins J."/>
            <person name="Mckie-Krisberg Z.M."/>
            <person name="Prochnik S."/>
            <person name="Lindquist E."/>
            <person name="Dockter R.B."/>
            <person name="Adam C."/>
            <person name="Molina H."/>
            <person name="Bunkerborg J."/>
            <person name="Jin E."/>
            <person name="Buchheim M."/>
            <person name="Magnuson J."/>
        </authorList>
    </citation>
    <scope>NUCLEOTIDE SEQUENCE</scope>
    <source>
        <strain evidence="2">CCAP 19/18</strain>
    </source>
</reference>
<proteinExistence type="predicted"/>
<accession>A0ABQ7G0Q5</accession>
<evidence type="ECO:0000313" key="3">
    <source>
        <dbReference type="Proteomes" id="UP000815325"/>
    </source>
</evidence>
<comment type="caution">
    <text evidence="2">The sequence shown here is derived from an EMBL/GenBank/DDBJ whole genome shotgun (WGS) entry which is preliminary data.</text>
</comment>
<dbReference type="Proteomes" id="UP000815325">
    <property type="component" value="Unassembled WGS sequence"/>
</dbReference>
<keyword evidence="3" id="KW-1185">Reference proteome</keyword>